<name>A0A7S5R7T2_9CAUD</name>
<proteinExistence type="predicted"/>
<protein>
    <submittedName>
        <fullName evidence="1">Uncharacterized protein</fullName>
    </submittedName>
</protein>
<organism evidence="1 2">
    <name type="scientific">Rhizobium phage RHph_Y65</name>
    <dbReference type="NCBI Taxonomy" id="2509785"/>
    <lineage>
        <taxon>Viruses</taxon>
        <taxon>Duplodnaviria</taxon>
        <taxon>Heunggongvirae</taxon>
        <taxon>Uroviricota</taxon>
        <taxon>Caudoviricetes</taxon>
        <taxon>Kleczkowskaviridae</taxon>
        <taxon>Cuauhnahuacvirus</taxon>
        <taxon>Cuauhnahuacvirus Y65</taxon>
    </lineage>
</organism>
<dbReference type="Proteomes" id="UP000655883">
    <property type="component" value="Segment"/>
</dbReference>
<gene>
    <name evidence="1" type="ORF">EVB97_144</name>
</gene>
<keyword evidence="2" id="KW-1185">Reference proteome</keyword>
<accession>A0A7S5R7T2</accession>
<sequence length="97" mass="11406">MRWGRHNQSDWYKDSGLYVLELCGSYYMTVWSKDSLPQALRTLSNWNSEVISVVRSDEDGWEFTYTIVSKVSHRVADQNKVQFHLMETLKNVGHYEG</sequence>
<reference evidence="1 2" key="1">
    <citation type="submission" date="2020-01" db="EMBL/GenBank/DDBJ databases">
        <title>Patterns of diversity and host range of bacteriophage communities associated with bean-nodulatin bacteria.</title>
        <authorList>
            <person name="Vann Cauwenberghe J."/>
            <person name="Santamaria R.I."/>
            <person name="Bustos P."/>
            <person name="Juarez S."/>
            <person name="Gonzalez V."/>
        </authorList>
    </citation>
    <scope>NUCLEOTIDE SEQUENCE [LARGE SCALE GENOMIC DNA]</scope>
    <source>
        <strain evidence="2">RHph</strain>
    </source>
</reference>
<dbReference type="EMBL" id="MN988525">
    <property type="protein sequence ID" value="QIG72702.1"/>
    <property type="molecule type" value="Genomic_DNA"/>
</dbReference>
<evidence type="ECO:0000313" key="1">
    <source>
        <dbReference type="EMBL" id="QIG72702.1"/>
    </source>
</evidence>
<evidence type="ECO:0000313" key="2">
    <source>
        <dbReference type="Proteomes" id="UP000655883"/>
    </source>
</evidence>